<dbReference type="AlphaFoldDB" id="A0A7S2TU67"/>
<feature type="region of interest" description="Disordered" evidence="5">
    <location>
        <begin position="160"/>
        <end position="182"/>
    </location>
</feature>
<keyword evidence="3" id="KW-0862">Zinc</keyword>
<dbReference type="SMART" id="SM00213">
    <property type="entry name" value="UBQ"/>
    <property type="match status" value="2"/>
</dbReference>
<evidence type="ECO:0000259" key="6">
    <source>
        <dbReference type="PROSITE" id="PS50053"/>
    </source>
</evidence>
<dbReference type="InterPro" id="IPR051834">
    <property type="entry name" value="RING_finger_E3_ligase"/>
</dbReference>
<organism evidence="8">
    <name type="scientific">Lotharella oceanica</name>
    <dbReference type="NCBI Taxonomy" id="641309"/>
    <lineage>
        <taxon>Eukaryota</taxon>
        <taxon>Sar</taxon>
        <taxon>Rhizaria</taxon>
        <taxon>Cercozoa</taxon>
        <taxon>Chlorarachniophyceae</taxon>
        <taxon>Lotharella</taxon>
    </lineage>
</organism>
<dbReference type="CDD" id="cd16454">
    <property type="entry name" value="RING-H2_PA-TM-RING"/>
    <property type="match status" value="2"/>
</dbReference>
<dbReference type="GO" id="GO:0005634">
    <property type="term" value="C:nucleus"/>
    <property type="evidence" value="ECO:0007669"/>
    <property type="project" value="TreeGrafter"/>
</dbReference>
<evidence type="ECO:0000256" key="1">
    <source>
        <dbReference type="ARBA" id="ARBA00022723"/>
    </source>
</evidence>
<keyword evidence="1" id="KW-0479">Metal-binding</keyword>
<feature type="domain" description="RING-type" evidence="7">
    <location>
        <begin position="427"/>
        <end position="468"/>
    </location>
</feature>
<dbReference type="PANTHER" id="PTHR45931">
    <property type="entry name" value="SI:CH211-59O9.10"/>
    <property type="match status" value="1"/>
</dbReference>
<evidence type="ECO:0000256" key="2">
    <source>
        <dbReference type="ARBA" id="ARBA00022771"/>
    </source>
</evidence>
<feature type="domain" description="Ubiquitin-like" evidence="6">
    <location>
        <begin position="271"/>
        <end position="343"/>
    </location>
</feature>
<name>A0A7S2TU67_9EUKA</name>
<dbReference type="InterPro" id="IPR013083">
    <property type="entry name" value="Znf_RING/FYVE/PHD"/>
</dbReference>
<sequence length="509" mass="55574">MAAFVKNVGEGGFPSGKHRGMEASDRIWADGSETVLELKQAVFDTTGIPVHEQSIFLEGICLKDGDRLQDLGIDKNSILDVQRTKSGSLDSPPLSSTPAKTSSGKCTAETDSLDTDSTKRKKCENPEEMVKSFFAEDYDSLAPSGSKDLEVEDVMSQPRCVPCTSSTEETSSSAPTTPLPTVQPIPGWLTKMLISSLPTWNLKGDGSDLAHRGACAVCQYDYKEGDTVVQTPCRHVFHQGCLQPWLSVRVTCPHCRFKLSDIDLGHDASGKGKRGKKSAVLISVDGSDTGHSIKLKLQDVSGVPTCMQRLTHKGLKIQDNVSLKSQKMKEGSEVQAFLRLDSAYQQISDNGKDMKVPSKVLASSTNTDFAGKSDKNIKSKNEMHFKAKKCEMLKKARRKAEKKVRVPLMPIGTGTSRVLPKLPAERCAVCQFDYKIGDNVVETACQHRFHKGCLEPWLLMSPTCPACRYGLSSSGKLGNGIRKLLIAKRAVPGRTNHVCSAPPSKRFRI</sequence>
<feature type="domain" description="RING-type" evidence="7">
    <location>
        <begin position="215"/>
        <end position="256"/>
    </location>
</feature>
<dbReference type="SUPFAM" id="SSF54236">
    <property type="entry name" value="Ubiquitin-like"/>
    <property type="match status" value="2"/>
</dbReference>
<feature type="compositionally biased region" description="Low complexity" evidence="5">
    <location>
        <begin position="164"/>
        <end position="176"/>
    </location>
</feature>
<dbReference type="SUPFAM" id="SSF57850">
    <property type="entry name" value="RING/U-box"/>
    <property type="match status" value="2"/>
</dbReference>
<accession>A0A7S2TU67</accession>
<feature type="region of interest" description="Disordered" evidence="5">
    <location>
        <begin position="84"/>
        <end position="122"/>
    </location>
</feature>
<dbReference type="PROSITE" id="PS50053">
    <property type="entry name" value="UBIQUITIN_2"/>
    <property type="match status" value="2"/>
</dbReference>
<dbReference type="SMART" id="SM00184">
    <property type="entry name" value="RING"/>
    <property type="match status" value="2"/>
</dbReference>
<evidence type="ECO:0000256" key="5">
    <source>
        <dbReference type="SAM" id="MobiDB-lite"/>
    </source>
</evidence>
<evidence type="ECO:0000259" key="7">
    <source>
        <dbReference type="PROSITE" id="PS50089"/>
    </source>
</evidence>
<dbReference type="InterPro" id="IPR029071">
    <property type="entry name" value="Ubiquitin-like_domsf"/>
</dbReference>
<dbReference type="GO" id="GO:0061630">
    <property type="term" value="F:ubiquitin protein ligase activity"/>
    <property type="evidence" value="ECO:0007669"/>
    <property type="project" value="TreeGrafter"/>
</dbReference>
<keyword evidence="2 4" id="KW-0863">Zinc-finger</keyword>
<protein>
    <submittedName>
        <fullName evidence="8">Uncharacterized protein</fullName>
    </submittedName>
</protein>
<dbReference type="Pfam" id="PF00240">
    <property type="entry name" value="ubiquitin"/>
    <property type="match status" value="2"/>
</dbReference>
<proteinExistence type="predicted"/>
<dbReference type="InterPro" id="IPR001841">
    <property type="entry name" value="Znf_RING"/>
</dbReference>
<dbReference type="GO" id="GO:0008270">
    <property type="term" value="F:zinc ion binding"/>
    <property type="evidence" value="ECO:0007669"/>
    <property type="project" value="UniProtKB-KW"/>
</dbReference>
<gene>
    <name evidence="8" type="ORF">LSP00402_LOCUS13934</name>
</gene>
<dbReference type="PANTHER" id="PTHR45931:SF3">
    <property type="entry name" value="RING ZINC FINGER-CONTAINING PROTEIN"/>
    <property type="match status" value="1"/>
</dbReference>
<evidence type="ECO:0000313" key="8">
    <source>
        <dbReference type="EMBL" id="CAD9769950.1"/>
    </source>
</evidence>
<dbReference type="EMBL" id="HBHP01022405">
    <property type="protein sequence ID" value="CAD9769950.1"/>
    <property type="molecule type" value="Transcribed_RNA"/>
</dbReference>
<evidence type="ECO:0000256" key="4">
    <source>
        <dbReference type="PROSITE-ProRule" id="PRU00175"/>
    </source>
</evidence>
<dbReference type="CDD" id="cd17039">
    <property type="entry name" value="Ubl_ubiquitin_like"/>
    <property type="match status" value="2"/>
</dbReference>
<feature type="domain" description="Ubiquitin-like" evidence="6">
    <location>
        <begin position="1"/>
        <end position="88"/>
    </location>
</feature>
<dbReference type="InterPro" id="IPR000626">
    <property type="entry name" value="Ubiquitin-like_dom"/>
</dbReference>
<evidence type="ECO:0000256" key="3">
    <source>
        <dbReference type="ARBA" id="ARBA00022833"/>
    </source>
</evidence>
<reference evidence="8" key="1">
    <citation type="submission" date="2021-01" db="EMBL/GenBank/DDBJ databases">
        <authorList>
            <person name="Corre E."/>
            <person name="Pelletier E."/>
            <person name="Niang G."/>
            <person name="Scheremetjew M."/>
            <person name="Finn R."/>
            <person name="Kale V."/>
            <person name="Holt S."/>
            <person name="Cochrane G."/>
            <person name="Meng A."/>
            <person name="Brown T."/>
            <person name="Cohen L."/>
        </authorList>
    </citation>
    <scope>NUCLEOTIDE SEQUENCE</scope>
    <source>
        <strain evidence="8">CCMP622</strain>
    </source>
</reference>
<dbReference type="Pfam" id="PF13639">
    <property type="entry name" value="zf-RING_2"/>
    <property type="match status" value="2"/>
</dbReference>
<dbReference type="GO" id="GO:0006511">
    <property type="term" value="P:ubiquitin-dependent protein catabolic process"/>
    <property type="evidence" value="ECO:0007669"/>
    <property type="project" value="TreeGrafter"/>
</dbReference>
<dbReference type="Gene3D" id="3.10.20.90">
    <property type="entry name" value="Phosphatidylinositol 3-kinase Catalytic Subunit, Chain A, domain 1"/>
    <property type="match status" value="2"/>
</dbReference>
<dbReference type="PROSITE" id="PS50089">
    <property type="entry name" value="ZF_RING_2"/>
    <property type="match status" value="2"/>
</dbReference>
<feature type="compositionally biased region" description="Polar residues" evidence="5">
    <location>
        <begin position="84"/>
        <end position="105"/>
    </location>
</feature>
<dbReference type="Gene3D" id="3.30.40.10">
    <property type="entry name" value="Zinc/RING finger domain, C3HC4 (zinc finger)"/>
    <property type="match status" value="2"/>
</dbReference>